<dbReference type="InterPro" id="IPR029058">
    <property type="entry name" value="AB_hydrolase_fold"/>
</dbReference>
<sequence length="474" mass="53835">MEAFKLCVCLLFCALCCPTVLCTPLDDYVMKADSHYDYHVLSDRTVHVPNGYTIYVLNMTSQKWLSELKVDQSLWSHDLYITVPDKLTIMDAGFIYVTGGHNGGVPDDPTSNKDVLMSSMFALGTGRLEDPQNKTRSEDGIIAYTWKHYLDDPTQPEYLLRLPMTKAVVRAMDTISDFVKKINPKANVQKYMIAGGSKRGWTTWTTAAVDKRVFAMAPIVLDCLNFVKNLHHHYRSLGGWTFAFEDYYDEGITKHIDDALTQKMFDIVDPYAYKERLTMPKLIVTASGDEFFLPDDSHYYYDNIPGPKFLKVTPNSEHSQTGHYVDDLFAMRAFFLAVYYDYKLPNMTWTRSETATTGSITLVTDVTPLTVKCFRAKTLGKTRRDFRLVRIDPATGQPGPQAIPWLPFDVQNMGQGKYKAEFGKEDGVWIGFYIQATYPGPKDTILEFTTEVHIIPDEFPFADCKGEGCYGILV</sequence>
<dbReference type="Gene3D" id="3.40.50.1820">
    <property type="entry name" value="alpha/beta hydrolase"/>
    <property type="match status" value="1"/>
</dbReference>
<keyword evidence="2" id="KW-1185">Reference proteome</keyword>
<dbReference type="PANTHER" id="PTHR31497">
    <property type="entry name" value="AUTOCRINE PROLIFERATION REPRESSOR PROTEIN A"/>
    <property type="match status" value="1"/>
</dbReference>
<keyword evidence="1" id="KW-0732">Signal</keyword>
<dbReference type="Pfam" id="PF10142">
    <property type="entry name" value="PhoPQ_related"/>
    <property type="match status" value="1"/>
</dbReference>
<gene>
    <name evidence="3" type="primary">LOC100372054</name>
</gene>
<dbReference type="Proteomes" id="UP000694865">
    <property type="component" value="Unplaced"/>
</dbReference>
<dbReference type="InterPro" id="IPR009199">
    <property type="entry name" value="PhoPQ-act_pathogen-rel_PqaA"/>
</dbReference>
<protein>
    <submittedName>
        <fullName evidence="3">Autocrine proliferation repressor protein A-like</fullName>
    </submittedName>
</protein>
<dbReference type="PANTHER" id="PTHR31497:SF0">
    <property type="entry name" value="AUTOCRINE PROLIFERATION REPRESSOR PROTEIN A"/>
    <property type="match status" value="1"/>
</dbReference>
<organism evidence="2 3">
    <name type="scientific">Saccoglossus kowalevskii</name>
    <name type="common">Acorn worm</name>
    <dbReference type="NCBI Taxonomy" id="10224"/>
    <lineage>
        <taxon>Eukaryota</taxon>
        <taxon>Metazoa</taxon>
        <taxon>Hemichordata</taxon>
        <taxon>Enteropneusta</taxon>
        <taxon>Harrimaniidae</taxon>
        <taxon>Saccoglossus</taxon>
    </lineage>
</organism>
<name>A0ABM0GJ21_SACKO</name>
<evidence type="ECO:0000313" key="2">
    <source>
        <dbReference type="Proteomes" id="UP000694865"/>
    </source>
</evidence>
<dbReference type="SUPFAM" id="SSF53474">
    <property type="entry name" value="alpha/beta-Hydrolases"/>
    <property type="match status" value="1"/>
</dbReference>
<feature type="signal peptide" evidence="1">
    <location>
        <begin position="1"/>
        <end position="22"/>
    </location>
</feature>
<accession>A0ABM0GJ21</accession>
<dbReference type="GeneID" id="100372054"/>
<proteinExistence type="predicted"/>
<evidence type="ECO:0000256" key="1">
    <source>
        <dbReference type="SAM" id="SignalP"/>
    </source>
</evidence>
<dbReference type="RefSeq" id="XP_002730934.1">
    <property type="nucleotide sequence ID" value="XM_002730888.1"/>
</dbReference>
<evidence type="ECO:0000313" key="3">
    <source>
        <dbReference type="RefSeq" id="XP_002730934.1"/>
    </source>
</evidence>
<feature type="chain" id="PRO_5045155787" evidence="1">
    <location>
        <begin position="23"/>
        <end position="474"/>
    </location>
</feature>
<reference evidence="3" key="1">
    <citation type="submission" date="2025-08" db="UniProtKB">
        <authorList>
            <consortium name="RefSeq"/>
        </authorList>
    </citation>
    <scope>IDENTIFICATION</scope>
    <source>
        <tissue evidence="3">Testes</tissue>
    </source>
</reference>